<dbReference type="PROSITE" id="PS50111">
    <property type="entry name" value="CHEMOTAXIS_TRANSDUC_2"/>
    <property type="match status" value="1"/>
</dbReference>
<dbReference type="Pfam" id="PF00672">
    <property type="entry name" value="HAMP"/>
    <property type="match status" value="1"/>
</dbReference>
<keyword evidence="4" id="KW-1133">Transmembrane helix</keyword>
<name>A0ABU9BWQ7_9BURK</name>
<keyword evidence="3" id="KW-0807">Transducer</keyword>
<dbReference type="PANTHER" id="PTHR43531">
    <property type="entry name" value="PROTEIN ICFG"/>
    <property type="match status" value="1"/>
</dbReference>
<feature type="domain" description="HAMP" evidence="6">
    <location>
        <begin position="213"/>
        <end position="265"/>
    </location>
</feature>
<evidence type="ECO:0000259" key="5">
    <source>
        <dbReference type="PROSITE" id="PS50111"/>
    </source>
</evidence>
<protein>
    <submittedName>
        <fullName evidence="7">Methyl-accepting chemotaxis protein</fullName>
    </submittedName>
</protein>
<reference evidence="7 8" key="1">
    <citation type="submission" date="2024-04" db="EMBL/GenBank/DDBJ databases">
        <title>Novel species of the genus Ideonella isolated from streams.</title>
        <authorList>
            <person name="Lu H."/>
        </authorList>
    </citation>
    <scope>NUCLEOTIDE SEQUENCE [LARGE SCALE GENOMIC DNA]</scope>
    <source>
        <strain evidence="7 8">DXS29W</strain>
    </source>
</reference>
<dbReference type="Pfam" id="PF00015">
    <property type="entry name" value="MCPsignal"/>
    <property type="match status" value="1"/>
</dbReference>
<evidence type="ECO:0000259" key="6">
    <source>
        <dbReference type="PROSITE" id="PS50885"/>
    </source>
</evidence>
<dbReference type="InterPro" id="IPR004090">
    <property type="entry name" value="Chemotax_Me-accpt_rcpt"/>
</dbReference>
<dbReference type="InterPro" id="IPR024478">
    <property type="entry name" value="HlyB_4HB_MCP"/>
</dbReference>
<dbReference type="PANTHER" id="PTHR43531:SF14">
    <property type="entry name" value="METHYL-ACCEPTING CHEMOTAXIS PROTEIN I-RELATED"/>
    <property type="match status" value="1"/>
</dbReference>
<dbReference type="SMART" id="SM00283">
    <property type="entry name" value="MA"/>
    <property type="match status" value="1"/>
</dbReference>
<evidence type="ECO:0000256" key="1">
    <source>
        <dbReference type="ARBA" id="ARBA00022481"/>
    </source>
</evidence>
<evidence type="ECO:0000256" key="4">
    <source>
        <dbReference type="SAM" id="Phobius"/>
    </source>
</evidence>
<dbReference type="Gene3D" id="1.10.287.950">
    <property type="entry name" value="Methyl-accepting chemotaxis protein"/>
    <property type="match status" value="1"/>
</dbReference>
<keyword evidence="4" id="KW-0472">Membrane</keyword>
<evidence type="ECO:0000313" key="7">
    <source>
        <dbReference type="EMBL" id="MEK8033315.1"/>
    </source>
</evidence>
<accession>A0ABU9BWQ7</accession>
<dbReference type="SMART" id="SM00304">
    <property type="entry name" value="HAMP"/>
    <property type="match status" value="1"/>
</dbReference>
<dbReference type="Proteomes" id="UP001371218">
    <property type="component" value="Unassembled WGS sequence"/>
</dbReference>
<dbReference type="SUPFAM" id="SSF58104">
    <property type="entry name" value="Methyl-accepting chemotaxis protein (MCP) signaling domain"/>
    <property type="match status" value="1"/>
</dbReference>
<comment type="similarity">
    <text evidence="2">Belongs to the methyl-accepting chemotaxis (MCP) protein family.</text>
</comment>
<dbReference type="Pfam" id="PF12729">
    <property type="entry name" value="4HB_MCP_1"/>
    <property type="match status" value="1"/>
</dbReference>
<proteinExistence type="inferred from homology"/>
<dbReference type="PRINTS" id="PR00260">
    <property type="entry name" value="CHEMTRNSDUCR"/>
</dbReference>
<dbReference type="CDD" id="cd11386">
    <property type="entry name" value="MCP_signal"/>
    <property type="match status" value="1"/>
</dbReference>
<sequence>MAFWKNWRVSTRLSITFALVGMTCMAVLGVSYVQQRQSDAAMTALAEVERAKLADVYELVAFAKDTTPRIVALNTSKDPVLHQAFGPQIKPKVDRINAQREKIRAWVATDEERAWFKEFDGIGLRILAALEEMGKARAAGDDAAAQRAFESSFMPNVQQYDDMLIKLVKIENDRFHAVVDESKSRAWSYWMSGALAAAVLLSMVGLLVLALLRSISAGMNEANRVAAEVAKGNLMVRADVTGEDELSQLNRSLSAMATSLQEVVQKVRGSTDSIVTASQQIASGNQDLSSRTEQQASHLQQTASTMEELSATVNQTAESASQANQLSSLARDIAERSGHAVEQVVTTMGEIEQSSRRIEEIIGVIDGISFQTNILALNAAVEAARAGEQGRGFAVVAGEVRQLAQRSAGAAKEIKQLIADSSEKVRAGSTQVQAAGQTMSELQSSVQQVTTLISEISAAAAEQRGGISGVSHAVVELDRSTQQNSALVEQAAAAAASMRDQAAQLSQAVAVFRVESH</sequence>
<dbReference type="RefSeq" id="WP_341427735.1">
    <property type="nucleotide sequence ID" value="NZ_JBBUTG010000015.1"/>
</dbReference>
<evidence type="ECO:0000313" key="8">
    <source>
        <dbReference type="Proteomes" id="UP001371218"/>
    </source>
</evidence>
<gene>
    <name evidence="7" type="ORF">AACH06_21045</name>
</gene>
<organism evidence="7 8">
    <name type="scientific">Ideonella lacteola</name>
    <dbReference type="NCBI Taxonomy" id="2984193"/>
    <lineage>
        <taxon>Bacteria</taxon>
        <taxon>Pseudomonadati</taxon>
        <taxon>Pseudomonadota</taxon>
        <taxon>Betaproteobacteria</taxon>
        <taxon>Burkholderiales</taxon>
        <taxon>Sphaerotilaceae</taxon>
        <taxon>Ideonella</taxon>
    </lineage>
</organism>
<evidence type="ECO:0000256" key="3">
    <source>
        <dbReference type="PROSITE-ProRule" id="PRU00284"/>
    </source>
</evidence>
<comment type="caution">
    <text evidence="7">The sequence shown here is derived from an EMBL/GenBank/DDBJ whole genome shotgun (WGS) entry which is preliminary data.</text>
</comment>
<evidence type="ECO:0000256" key="2">
    <source>
        <dbReference type="ARBA" id="ARBA00029447"/>
    </source>
</evidence>
<dbReference type="CDD" id="cd06225">
    <property type="entry name" value="HAMP"/>
    <property type="match status" value="1"/>
</dbReference>
<keyword evidence="1" id="KW-0488">Methylation</keyword>
<keyword evidence="8" id="KW-1185">Reference proteome</keyword>
<dbReference type="EMBL" id="JBBUTG010000015">
    <property type="protein sequence ID" value="MEK8033315.1"/>
    <property type="molecule type" value="Genomic_DNA"/>
</dbReference>
<keyword evidence="4" id="KW-0812">Transmembrane</keyword>
<feature type="domain" description="Methyl-accepting transducer" evidence="5">
    <location>
        <begin position="270"/>
        <end position="499"/>
    </location>
</feature>
<dbReference type="InterPro" id="IPR051310">
    <property type="entry name" value="MCP_chemotaxis"/>
</dbReference>
<dbReference type="InterPro" id="IPR004089">
    <property type="entry name" value="MCPsignal_dom"/>
</dbReference>
<feature type="transmembrane region" description="Helical" evidence="4">
    <location>
        <begin position="187"/>
        <end position="212"/>
    </location>
</feature>
<dbReference type="PROSITE" id="PS50885">
    <property type="entry name" value="HAMP"/>
    <property type="match status" value="1"/>
</dbReference>
<dbReference type="InterPro" id="IPR003660">
    <property type="entry name" value="HAMP_dom"/>
</dbReference>